<dbReference type="Gene3D" id="3.10.129.10">
    <property type="entry name" value="Hotdog Thioesterase"/>
    <property type="match status" value="1"/>
</dbReference>
<dbReference type="AlphaFoldDB" id="A0A7Z0RWT0"/>
<dbReference type="RefSeq" id="WP_179914967.1">
    <property type="nucleotide sequence ID" value="NZ_JACCDE010000002.1"/>
</dbReference>
<accession>A0A7Z0RWT0</accession>
<dbReference type="Proteomes" id="UP000526892">
    <property type="component" value="Unassembled WGS sequence"/>
</dbReference>
<dbReference type="GO" id="GO:0003857">
    <property type="term" value="F:(3S)-3-hydroxyacyl-CoA dehydrogenase (NAD+) activity"/>
    <property type="evidence" value="ECO:0007669"/>
    <property type="project" value="TreeGrafter"/>
</dbReference>
<dbReference type="CDD" id="cd03448">
    <property type="entry name" value="HDE_HSD"/>
    <property type="match status" value="1"/>
</dbReference>
<feature type="domain" description="Peroxisomal multifunctional enzyme type 2-like N-terminal" evidence="2">
    <location>
        <begin position="19"/>
        <end position="146"/>
    </location>
</feature>
<evidence type="ECO:0000313" key="3">
    <source>
        <dbReference type="EMBL" id="NYS76456.1"/>
    </source>
</evidence>
<name>A0A7Z0RWT0_9GAMM</name>
<sequence length="286" mass="31534">MPINRDFLINWDMEPVVQRYTDKDSMLFALSLGLGMDPQDPQQLQYIYEDGLKAFPIMPVVLCSPQGWAVHPEAGLNYRMMVHSEQRLKIHQPLPPAGTLRAVTRVDDVIDKGEGRGAILYLSRDIHDDESGELLATVSGTAFARGDGGFGGPKGPMIEPHKLPEGPADYRLETTTSPQMALLYRLNGDRNPIHASPEIARSAKFPRPILHGLATYGVAANLLINEFAGGDPSRLKEYNARFSAPFFPGETLTVEAWKQGDEISFRAFVAERDAVVLNNGYAVLTS</sequence>
<dbReference type="InterPro" id="IPR054357">
    <property type="entry name" value="MFE-2_N"/>
</dbReference>
<protein>
    <submittedName>
        <fullName evidence="3">MaoC family dehydratase N-terminal domain-containing protein</fullName>
    </submittedName>
</protein>
<dbReference type="GO" id="GO:0004300">
    <property type="term" value="F:enoyl-CoA hydratase activity"/>
    <property type="evidence" value="ECO:0007669"/>
    <property type="project" value="TreeGrafter"/>
</dbReference>
<comment type="caution">
    <text evidence="3">The sequence shown here is derived from an EMBL/GenBank/DDBJ whole genome shotgun (WGS) entry which is preliminary data.</text>
</comment>
<reference evidence="3 4" key="1">
    <citation type="journal article" date="2003" name="Extremophiles">
        <title>Halomonas glaciei sp. nov. isolated from fast ice of Adelie Land, Antarctica.</title>
        <authorList>
            <person name="Reddy G.S."/>
            <person name="Raghavan P.U."/>
            <person name="Sarita N.B."/>
            <person name="Prakash J.S."/>
            <person name="Nagesh N."/>
            <person name="Delille D."/>
            <person name="Shivaji S."/>
        </authorList>
    </citation>
    <scope>NUCLEOTIDE SEQUENCE [LARGE SCALE GENOMIC DNA]</scope>
    <source>
        <strain evidence="3 4">DD39</strain>
    </source>
</reference>
<organism evidence="3 4">
    <name type="scientific">Vreelandella glaciei</name>
    <dbReference type="NCBI Taxonomy" id="186761"/>
    <lineage>
        <taxon>Bacteria</taxon>
        <taxon>Pseudomonadati</taxon>
        <taxon>Pseudomonadota</taxon>
        <taxon>Gammaproteobacteria</taxon>
        <taxon>Oceanospirillales</taxon>
        <taxon>Halomonadaceae</taxon>
        <taxon>Vreelandella</taxon>
    </lineage>
</organism>
<feature type="domain" description="MaoC-like" evidence="1">
    <location>
        <begin position="164"/>
        <end position="267"/>
    </location>
</feature>
<evidence type="ECO:0000259" key="1">
    <source>
        <dbReference type="Pfam" id="PF01575"/>
    </source>
</evidence>
<evidence type="ECO:0000259" key="2">
    <source>
        <dbReference type="Pfam" id="PF22622"/>
    </source>
</evidence>
<dbReference type="GO" id="GO:0044594">
    <property type="term" value="F:17-beta-hydroxysteroid dehydrogenase (NAD+) activity"/>
    <property type="evidence" value="ECO:0007669"/>
    <property type="project" value="TreeGrafter"/>
</dbReference>
<keyword evidence="4" id="KW-1185">Reference proteome</keyword>
<dbReference type="Pfam" id="PF22622">
    <property type="entry name" value="MFE-2_hydrat-2_N"/>
    <property type="match status" value="1"/>
</dbReference>
<dbReference type="InterPro" id="IPR029069">
    <property type="entry name" value="HotDog_dom_sf"/>
</dbReference>
<proteinExistence type="predicted"/>
<dbReference type="InterPro" id="IPR002539">
    <property type="entry name" value="MaoC-like_dom"/>
</dbReference>
<dbReference type="PANTHER" id="PTHR13078:SF56">
    <property type="entry name" value="PEROXISOMAL MULTIFUNCTIONAL ENZYME TYPE 2"/>
    <property type="match status" value="1"/>
</dbReference>
<dbReference type="EMBL" id="JACCDE010000002">
    <property type="protein sequence ID" value="NYS76456.1"/>
    <property type="molecule type" value="Genomic_DNA"/>
</dbReference>
<dbReference type="PANTHER" id="PTHR13078">
    <property type="entry name" value="PEROXISOMAL MULTIFUNCTIONAL ENZYME TYPE 2-RELATED"/>
    <property type="match status" value="1"/>
</dbReference>
<evidence type="ECO:0000313" key="4">
    <source>
        <dbReference type="Proteomes" id="UP000526892"/>
    </source>
</evidence>
<dbReference type="SUPFAM" id="SSF54637">
    <property type="entry name" value="Thioesterase/thiol ester dehydrase-isomerase"/>
    <property type="match status" value="2"/>
</dbReference>
<dbReference type="Pfam" id="PF01575">
    <property type="entry name" value="MaoC_dehydratas"/>
    <property type="match status" value="1"/>
</dbReference>
<dbReference type="GO" id="GO:0006635">
    <property type="term" value="P:fatty acid beta-oxidation"/>
    <property type="evidence" value="ECO:0007669"/>
    <property type="project" value="TreeGrafter"/>
</dbReference>
<gene>
    <name evidence="3" type="ORF">HZS80_01730</name>
</gene>